<proteinExistence type="predicted"/>
<dbReference type="EMBL" id="JAYWIO010000002">
    <property type="protein sequence ID" value="KAK7280969.1"/>
    <property type="molecule type" value="Genomic_DNA"/>
</dbReference>
<dbReference type="PANTHER" id="PTHR33868:SF10">
    <property type="entry name" value="OS08G0483100 PROTEIN"/>
    <property type="match status" value="1"/>
</dbReference>
<dbReference type="Proteomes" id="UP001372338">
    <property type="component" value="Unassembled WGS sequence"/>
</dbReference>
<sequence length="217" mass="23795">MGGQKKKDISHRARNQVMGISVTTSHKPAGLDLMQNCDLPPPSKVFMGPDKALLLSMNNRVCNIAGKEEQGGKSSINGIEHGDDDDDDGDKMELLKALQASQTRAREAEKKAAALRKERDILSVALMEEAMHLFAHRQRVRFLELQVSNSQSLWLQQQQQKKQAVSCCCAGATEGALESSKEDDGNGEERSSVTWVMALVFSLGIGVTTAFACRYLM</sequence>
<keyword evidence="3" id="KW-0472">Membrane</keyword>
<dbReference type="AlphaFoldDB" id="A0AAN9FTW3"/>
<organism evidence="4 5">
    <name type="scientific">Crotalaria pallida</name>
    <name type="common">Smooth rattlebox</name>
    <name type="synonym">Crotalaria striata</name>
    <dbReference type="NCBI Taxonomy" id="3830"/>
    <lineage>
        <taxon>Eukaryota</taxon>
        <taxon>Viridiplantae</taxon>
        <taxon>Streptophyta</taxon>
        <taxon>Embryophyta</taxon>
        <taxon>Tracheophyta</taxon>
        <taxon>Spermatophyta</taxon>
        <taxon>Magnoliopsida</taxon>
        <taxon>eudicotyledons</taxon>
        <taxon>Gunneridae</taxon>
        <taxon>Pentapetalae</taxon>
        <taxon>rosids</taxon>
        <taxon>fabids</taxon>
        <taxon>Fabales</taxon>
        <taxon>Fabaceae</taxon>
        <taxon>Papilionoideae</taxon>
        <taxon>50 kb inversion clade</taxon>
        <taxon>genistoids sensu lato</taxon>
        <taxon>core genistoids</taxon>
        <taxon>Crotalarieae</taxon>
        <taxon>Crotalaria</taxon>
    </lineage>
</organism>
<evidence type="ECO:0000256" key="2">
    <source>
        <dbReference type="SAM" id="MobiDB-lite"/>
    </source>
</evidence>
<gene>
    <name evidence="4" type="ORF">RIF29_08571</name>
</gene>
<reference evidence="4 5" key="1">
    <citation type="submission" date="2024-01" db="EMBL/GenBank/DDBJ databases">
        <title>The genomes of 5 underutilized Papilionoideae crops provide insights into root nodulation and disease resistanc.</title>
        <authorList>
            <person name="Yuan L."/>
        </authorList>
    </citation>
    <scope>NUCLEOTIDE SEQUENCE [LARGE SCALE GENOMIC DNA]</scope>
    <source>
        <strain evidence="4">ZHUSHIDOU_FW_LH</strain>
        <tissue evidence="4">Leaf</tissue>
    </source>
</reference>
<feature type="region of interest" description="Disordered" evidence="2">
    <location>
        <begin position="66"/>
        <end position="90"/>
    </location>
</feature>
<evidence type="ECO:0000256" key="1">
    <source>
        <dbReference type="SAM" id="Coils"/>
    </source>
</evidence>
<feature type="transmembrane region" description="Helical" evidence="3">
    <location>
        <begin position="195"/>
        <end position="216"/>
    </location>
</feature>
<accession>A0AAN9FTW3</accession>
<name>A0AAN9FTW3_CROPI</name>
<comment type="caution">
    <text evidence="4">The sequence shown here is derived from an EMBL/GenBank/DDBJ whole genome shotgun (WGS) entry which is preliminary data.</text>
</comment>
<keyword evidence="3" id="KW-1133">Transmembrane helix</keyword>
<dbReference type="PANTHER" id="PTHR33868">
    <property type="entry name" value="EXPRESSED PROTEIN"/>
    <property type="match status" value="1"/>
</dbReference>
<protein>
    <submittedName>
        <fullName evidence="4">Uncharacterized protein</fullName>
    </submittedName>
</protein>
<feature type="coiled-coil region" evidence="1">
    <location>
        <begin position="91"/>
        <end position="125"/>
    </location>
</feature>
<keyword evidence="1" id="KW-0175">Coiled coil</keyword>
<evidence type="ECO:0000313" key="4">
    <source>
        <dbReference type="EMBL" id="KAK7280969.1"/>
    </source>
</evidence>
<keyword evidence="5" id="KW-1185">Reference proteome</keyword>
<evidence type="ECO:0000313" key="5">
    <source>
        <dbReference type="Proteomes" id="UP001372338"/>
    </source>
</evidence>
<evidence type="ECO:0000256" key="3">
    <source>
        <dbReference type="SAM" id="Phobius"/>
    </source>
</evidence>
<keyword evidence="3" id="KW-0812">Transmembrane</keyword>